<dbReference type="AlphaFoldDB" id="A0A1G4AZK9"/>
<name>A0A1G4AZK9_9PEZI</name>
<feature type="non-terminal residue" evidence="2">
    <location>
        <position position="1"/>
    </location>
</feature>
<sequence>IIKKALLINFKLKFLNTIRYYLLFYNLFFNLVFKSLYIKDRIIIKFNKLIYKIKRIINY</sequence>
<keyword evidence="3" id="KW-1185">Reference proteome</keyword>
<comment type="caution">
    <text evidence="2">The sequence shown here is derived from an EMBL/GenBank/DDBJ whole genome shotgun (WGS) entry which is preliminary data.</text>
</comment>
<gene>
    <name evidence="2" type="ORF">CORC01_10233</name>
</gene>
<dbReference type="RefSeq" id="XP_022471675.1">
    <property type="nucleotide sequence ID" value="XM_022621861.1"/>
</dbReference>
<organism evidence="2 3">
    <name type="scientific">Colletotrichum orchidophilum</name>
    <dbReference type="NCBI Taxonomy" id="1209926"/>
    <lineage>
        <taxon>Eukaryota</taxon>
        <taxon>Fungi</taxon>
        <taxon>Dikarya</taxon>
        <taxon>Ascomycota</taxon>
        <taxon>Pezizomycotina</taxon>
        <taxon>Sordariomycetes</taxon>
        <taxon>Hypocreomycetidae</taxon>
        <taxon>Glomerellales</taxon>
        <taxon>Glomerellaceae</taxon>
        <taxon>Colletotrichum</taxon>
    </lineage>
</organism>
<accession>A0A1G4AZK9</accession>
<reference evidence="2 3" key="1">
    <citation type="submission" date="2016-09" db="EMBL/GenBank/DDBJ databases">
        <authorList>
            <person name="Capua I."/>
            <person name="De Benedictis P."/>
            <person name="Joannis T."/>
            <person name="Lombin L.H."/>
            <person name="Cattoli G."/>
        </authorList>
    </citation>
    <scope>NUCLEOTIDE SEQUENCE [LARGE SCALE GENOMIC DNA]</scope>
    <source>
        <strain evidence="2 3">IMI 309357</strain>
    </source>
</reference>
<dbReference type="GeneID" id="34563371"/>
<keyword evidence="1" id="KW-0472">Membrane</keyword>
<evidence type="ECO:0000313" key="3">
    <source>
        <dbReference type="Proteomes" id="UP000176998"/>
    </source>
</evidence>
<evidence type="ECO:0000256" key="1">
    <source>
        <dbReference type="SAM" id="Phobius"/>
    </source>
</evidence>
<proteinExistence type="predicted"/>
<keyword evidence="1" id="KW-1133">Transmembrane helix</keyword>
<evidence type="ECO:0000313" key="2">
    <source>
        <dbReference type="EMBL" id="OHE94513.1"/>
    </source>
</evidence>
<feature type="transmembrane region" description="Helical" evidence="1">
    <location>
        <begin position="20"/>
        <end position="38"/>
    </location>
</feature>
<dbReference type="Proteomes" id="UP000176998">
    <property type="component" value="Unassembled WGS sequence"/>
</dbReference>
<protein>
    <submittedName>
        <fullName evidence="2">Uncharacterized protein</fullName>
    </submittedName>
</protein>
<keyword evidence="1" id="KW-0812">Transmembrane</keyword>
<dbReference type="EMBL" id="MJBS01000099">
    <property type="protein sequence ID" value="OHE94513.1"/>
    <property type="molecule type" value="Genomic_DNA"/>
</dbReference>